<dbReference type="EMBL" id="JBBPBK010000005">
    <property type="protein sequence ID" value="KAK9284149.1"/>
    <property type="molecule type" value="Genomic_DNA"/>
</dbReference>
<name>A0AAP0RZ71_LIQFO</name>
<accession>A0AAP0RZ71</accession>
<feature type="region of interest" description="Disordered" evidence="1">
    <location>
        <begin position="124"/>
        <end position="146"/>
    </location>
</feature>
<organism evidence="2 3">
    <name type="scientific">Liquidambar formosana</name>
    <name type="common">Formosan gum</name>
    <dbReference type="NCBI Taxonomy" id="63359"/>
    <lineage>
        <taxon>Eukaryota</taxon>
        <taxon>Viridiplantae</taxon>
        <taxon>Streptophyta</taxon>
        <taxon>Embryophyta</taxon>
        <taxon>Tracheophyta</taxon>
        <taxon>Spermatophyta</taxon>
        <taxon>Magnoliopsida</taxon>
        <taxon>eudicotyledons</taxon>
        <taxon>Gunneridae</taxon>
        <taxon>Pentapetalae</taxon>
        <taxon>Saxifragales</taxon>
        <taxon>Altingiaceae</taxon>
        <taxon>Liquidambar</taxon>
    </lineage>
</organism>
<dbReference type="PANTHER" id="PTHR37604">
    <property type="entry name" value="TRANSCRIPTION INITIATION FACTOR TFIID SUBUNIT"/>
    <property type="match status" value="1"/>
</dbReference>
<dbReference type="Proteomes" id="UP001415857">
    <property type="component" value="Unassembled WGS sequence"/>
</dbReference>
<feature type="compositionally biased region" description="Polar residues" evidence="1">
    <location>
        <begin position="135"/>
        <end position="146"/>
    </location>
</feature>
<keyword evidence="3" id="KW-1185">Reference proteome</keyword>
<dbReference type="PANTHER" id="PTHR37604:SF1">
    <property type="entry name" value="TRANSCRIPTION INITIATION FACTOR TFIID SUBUNIT"/>
    <property type="match status" value="1"/>
</dbReference>
<evidence type="ECO:0000313" key="3">
    <source>
        <dbReference type="Proteomes" id="UP001415857"/>
    </source>
</evidence>
<comment type="caution">
    <text evidence="2">The sequence shown here is derived from an EMBL/GenBank/DDBJ whole genome shotgun (WGS) entry which is preliminary data.</text>
</comment>
<evidence type="ECO:0000256" key="1">
    <source>
        <dbReference type="SAM" id="MobiDB-lite"/>
    </source>
</evidence>
<dbReference type="AlphaFoldDB" id="A0AAP0RZ71"/>
<sequence length="366" mass="41987">MSLLGDDGRGYELARKLDTCGVWRLWLGESLYHSFHSFLSSPSKWEAFMRTDDSKSRAQIHLQLRARALLFDKACVSLFLRSSSSSSPQSPSLASSSSSVISKLNPTYLQLHGDDVYFTLDSSSQDEAQQRDGVRSNTSSSKAMQIQSKTAFSVGSRYGESETDNMPQRFRHEEFPETWYNQFIEKYRASRPYRLSFGNRESDKRTPEQMSAYLRFLEKHKRRRVAFKEDQYMGFGNPIVENKSNMHSNSVLDGNSAIDDDTYFFPETMFTLNCVPDSALPPTIRMEDNRKIEFHGVLDCLPQVTTRSPVMIERLGIRPEYLSMEQGGSQYRGKNGSEWNRLCLGQEQASQMSQKVIVPHADKYWI</sequence>
<reference evidence="2 3" key="1">
    <citation type="journal article" date="2024" name="Plant J.">
        <title>Genome sequences and population genomics reveal climatic adaptation and genomic divergence between two closely related sweetgum species.</title>
        <authorList>
            <person name="Xu W.Q."/>
            <person name="Ren C.Q."/>
            <person name="Zhang X.Y."/>
            <person name="Comes H.P."/>
            <person name="Liu X.H."/>
            <person name="Li Y.G."/>
            <person name="Kettle C.J."/>
            <person name="Jalonen R."/>
            <person name="Gaisberger H."/>
            <person name="Ma Y.Z."/>
            <person name="Qiu Y.X."/>
        </authorList>
    </citation>
    <scope>NUCLEOTIDE SEQUENCE [LARGE SCALE GENOMIC DNA]</scope>
    <source>
        <strain evidence="2">Hangzhou</strain>
    </source>
</reference>
<proteinExistence type="predicted"/>
<protein>
    <submittedName>
        <fullName evidence="2">Uncharacterized protein</fullName>
    </submittedName>
</protein>
<evidence type="ECO:0000313" key="2">
    <source>
        <dbReference type="EMBL" id="KAK9284149.1"/>
    </source>
</evidence>
<gene>
    <name evidence="2" type="ORF">L1049_023317</name>
</gene>